<dbReference type="Proteomes" id="UP000011201">
    <property type="component" value="Unassembled WGS sequence"/>
</dbReference>
<dbReference type="PROSITE" id="PS50006">
    <property type="entry name" value="FHA_DOMAIN"/>
    <property type="match status" value="1"/>
</dbReference>
<evidence type="ECO:0000313" key="2">
    <source>
        <dbReference type="EMBL" id="ELS33557.1"/>
    </source>
</evidence>
<accession>L8MZZ5</accession>
<keyword evidence="3" id="KW-1185">Reference proteome</keyword>
<dbReference type="InterPro" id="IPR008984">
    <property type="entry name" value="SMAD_FHA_dom_sf"/>
</dbReference>
<dbReference type="EMBL" id="ALWB01000037">
    <property type="protein sequence ID" value="ELS33557.1"/>
    <property type="molecule type" value="Genomic_DNA"/>
</dbReference>
<sequence length="129" mass="14682">MVKIMSSTIHEESEISVNISCNHTLVVTDNCGTRKMILVEDQYTIGREPDNHVCLDSDFVSRYHAVLRKVRHRNRPDSYRIIDGSVSGKRSKNGIILNALHKISSHTLQDGDIVTFAPEVHILYLAPRW</sequence>
<protein>
    <submittedName>
        <fullName evidence="2">Forkhead-associated protein</fullName>
    </submittedName>
</protein>
<dbReference type="InterPro" id="IPR000253">
    <property type="entry name" value="FHA_dom"/>
</dbReference>
<dbReference type="Pfam" id="PF00498">
    <property type="entry name" value="FHA"/>
    <property type="match status" value="1"/>
</dbReference>
<reference evidence="2 3" key="1">
    <citation type="journal article" date="2013" name="Proc. Natl. Acad. Sci. U.S.A.">
        <title>Improving the coverage of the cyanobacterial phylum using diversity-driven genome sequencing.</title>
        <authorList>
            <person name="Shih P.M."/>
            <person name="Wu D."/>
            <person name="Latifi A."/>
            <person name="Axen S.D."/>
            <person name="Fewer D.P."/>
            <person name="Talla E."/>
            <person name="Calteau A."/>
            <person name="Cai F."/>
            <person name="Tandeau de Marsac N."/>
            <person name="Rippka R."/>
            <person name="Herdman M."/>
            <person name="Sivonen K."/>
            <person name="Coursin T."/>
            <person name="Laurent T."/>
            <person name="Goodwin L."/>
            <person name="Nolan M."/>
            <person name="Davenport K.W."/>
            <person name="Han C.S."/>
            <person name="Rubin E.M."/>
            <person name="Eisen J.A."/>
            <person name="Woyke T."/>
            <person name="Gugger M."/>
            <person name="Kerfeld C.A."/>
        </authorList>
    </citation>
    <scope>NUCLEOTIDE SEQUENCE [LARGE SCALE GENOMIC DNA]</scope>
    <source>
        <strain evidence="2 3">PCC 7429</strain>
    </source>
</reference>
<proteinExistence type="predicted"/>
<comment type="caution">
    <text evidence="2">The sequence shown here is derived from an EMBL/GenBank/DDBJ whole genome shotgun (WGS) entry which is preliminary data.</text>
</comment>
<dbReference type="PATRIC" id="fig|927668.3.peg.1495"/>
<feature type="domain" description="FHA" evidence="1">
    <location>
        <begin position="43"/>
        <end position="102"/>
    </location>
</feature>
<organism evidence="2 3">
    <name type="scientific">Pseudanabaena biceps PCC 7429</name>
    <dbReference type="NCBI Taxonomy" id="927668"/>
    <lineage>
        <taxon>Bacteria</taxon>
        <taxon>Bacillati</taxon>
        <taxon>Cyanobacteriota</taxon>
        <taxon>Cyanophyceae</taxon>
        <taxon>Pseudanabaenales</taxon>
        <taxon>Pseudanabaenaceae</taxon>
        <taxon>Pseudanabaena</taxon>
    </lineage>
</organism>
<dbReference type="SUPFAM" id="SSF49879">
    <property type="entry name" value="SMAD/FHA domain"/>
    <property type="match status" value="1"/>
</dbReference>
<dbReference type="SMART" id="SM00240">
    <property type="entry name" value="FHA"/>
    <property type="match status" value="1"/>
</dbReference>
<name>L8MZZ5_9CYAN</name>
<gene>
    <name evidence="2" type="ORF">Pse7429DRAFT_1248</name>
</gene>
<dbReference type="AlphaFoldDB" id="L8MZZ5"/>
<evidence type="ECO:0000313" key="3">
    <source>
        <dbReference type="Proteomes" id="UP000011201"/>
    </source>
</evidence>
<dbReference type="Gene3D" id="2.60.200.20">
    <property type="match status" value="1"/>
</dbReference>
<evidence type="ECO:0000259" key="1">
    <source>
        <dbReference type="PROSITE" id="PS50006"/>
    </source>
</evidence>